<dbReference type="SUPFAM" id="SSF48452">
    <property type="entry name" value="TPR-like"/>
    <property type="match status" value="1"/>
</dbReference>
<feature type="coiled-coil region" evidence="9">
    <location>
        <begin position="267"/>
        <end position="351"/>
    </location>
</feature>
<dbReference type="GO" id="GO:0016020">
    <property type="term" value="C:membrane"/>
    <property type="evidence" value="ECO:0007669"/>
    <property type="project" value="InterPro"/>
</dbReference>
<keyword evidence="6 12" id="KW-0418">Kinase</keyword>
<dbReference type="Gene3D" id="3.30.565.10">
    <property type="entry name" value="Histidine kinase-like ATPase, C-terminal domain"/>
    <property type="match status" value="1"/>
</dbReference>
<dbReference type="Gene3D" id="1.20.5.1930">
    <property type="match status" value="1"/>
</dbReference>
<accession>A0A7G9LCE4</accession>
<evidence type="ECO:0000256" key="6">
    <source>
        <dbReference type="ARBA" id="ARBA00022777"/>
    </source>
</evidence>
<evidence type="ECO:0000256" key="3">
    <source>
        <dbReference type="ARBA" id="ARBA00022553"/>
    </source>
</evidence>
<dbReference type="RefSeq" id="WP_187483175.1">
    <property type="nucleotide sequence ID" value="NZ_CP060695.1"/>
</dbReference>
<dbReference type="GO" id="GO:0005524">
    <property type="term" value="F:ATP binding"/>
    <property type="evidence" value="ECO:0007669"/>
    <property type="project" value="UniProtKB-KW"/>
</dbReference>
<dbReference type="Gene3D" id="1.25.40.10">
    <property type="entry name" value="Tetratricopeptide repeat domain"/>
    <property type="match status" value="2"/>
</dbReference>
<dbReference type="InterPro" id="IPR011712">
    <property type="entry name" value="Sig_transdc_His_kin_sub3_dim/P"/>
</dbReference>
<evidence type="ECO:0000313" key="12">
    <source>
        <dbReference type="EMBL" id="QNM86293.1"/>
    </source>
</evidence>
<dbReference type="InterPro" id="IPR003594">
    <property type="entry name" value="HATPase_dom"/>
</dbReference>
<keyword evidence="10" id="KW-1133">Transmembrane helix</keyword>
<evidence type="ECO:0000256" key="4">
    <source>
        <dbReference type="ARBA" id="ARBA00022679"/>
    </source>
</evidence>
<dbReference type="InterPro" id="IPR019734">
    <property type="entry name" value="TPR_rpt"/>
</dbReference>
<dbReference type="InterPro" id="IPR005467">
    <property type="entry name" value="His_kinase_dom"/>
</dbReference>
<dbReference type="PROSITE" id="PS50109">
    <property type="entry name" value="HIS_KIN"/>
    <property type="match status" value="1"/>
</dbReference>
<evidence type="ECO:0000259" key="11">
    <source>
        <dbReference type="PROSITE" id="PS50109"/>
    </source>
</evidence>
<evidence type="ECO:0000256" key="10">
    <source>
        <dbReference type="SAM" id="Phobius"/>
    </source>
</evidence>
<dbReference type="GO" id="GO:0000155">
    <property type="term" value="F:phosphorelay sensor kinase activity"/>
    <property type="evidence" value="ECO:0007669"/>
    <property type="project" value="InterPro"/>
</dbReference>
<evidence type="ECO:0000256" key="2">
    <source>
        <dbReference type="ARBA" id="ARBA00012438"/>
    </source>
</evidence>
<keyword evidence="9" id="KW-0175">Coiled coil</keyword>
<dbReference type="SUPFAM" id="SSF55874">
    <property type="entry name" value="ATPase domain of HSP90 chaperone/DNA topoisomerase II/histidine kinase"/>
    <property type="match status" value="1"/>
</dbReference>
<dbReference type="Proteomes" id="UP000515808">
    <property type="component" value="Chromosome"/>
</dbReference>
<evidence type="ECO:0000313" key="13">
    <source>
        <dbReference type="Proteomes" id="UP000515808"/>
    </source>
</evidence>
<evidence type="ECO:0000256" key="5">
    <source>
        <dbReference type="ARBA" id="ARBA00022741"/>
    </source>
</evidence>
<dbReference type="EMBL" id="CP060695">
    <property type="protein sequence ID" value="QNM86293.1"/>
    <property type="molecule type" value="Genomic_DNA"/>
</dbReference>
<dbReference type="GO" id="GO:0046983">
    <property type="term" value="F:protein dimerization activity"/>
    <property type="evidence" value="ECO:0007669"/>
    <property type="project" value="InterPro"/>
</dbReference>
<keyword evidence="10" id="KW-0472">Membrane</keyword>
<dbReference type="Pfam" id="PF02518">
    <property type="entry name" value="HATPase_c"/>
    <property type="match status" value="1"/>
</dbReference>
<dbReference type="InterPro" id="IPR011990">
    <property type="entry name" value="TPR-like_helical_dom_sf"/>
</dbReference>
<dbReference type="SMART" id="SM00387">
    <property type="entry name" value="HATPase_c"/>
    <property type="match status" value="1"/>
</dbReference>
<organism evidence="12 13">
    <name type="scientific">Polaribacter pectinis</name>
    <dbReference type="NCBI Taxonomy" id="2738844"/>
    <lineage>
        <taxon>Bacteria</taxon>
        <taxon>Pseudomonadati</taxon>
        <taxon>Bacteroidota</taxon>
        <taxon>Flavobacteriia</taxon>
        <taxon>Flavobacteriales</taxon>
        <taxon>Flavobacteriaceae</taxon>
    </lineage>
</organism>
<comment type="catalytic activity">
    <reaction evidence="1">
        <text>ATP + protein L-histidine = ADP + protein N-phospho-L-histidine.</text>
        <dbReference type="EC" id="2.7.13.3"/>
    </reaction>
</comment>
<keyword evidence="4" id="KW-0808">Transferase</keyword>
<dbReference type="InterPro" id="IPR050482">
    <property type="entry name" value="Sensor_HK_TwoCompSys"/>
</dbReference>
<evidence type="ECO:0000256" key="1">
    <source>
        <dbReference type="ARBA" id="ARBA00000085"/>
    </source>
</evidence>
<dbReference type="AlphaFoldDB" id="A0A7G9LCE4"/>
<feature type="domain" description="Histidine kinase" evidence="11">
    <location>
        <begin position="375"/>
        <end position="570"/>
    </location>
</feature>
<dbReference type="SMART" id="SM00028">
    <property type="entry name" value="TPR"/>
    <property type="match status" value="3"/>
</dbReference>
<proteinExistence type="predicted"/>
<keyword evidence="5" id="KW-0547">Nucleotide-binding</keyword>
<gene>
    <name evidence="12" type="ORF">H9W90_04000</name>
</gene>
<sequence>MLDKTSKYLKKLQFIIFIICSFSYGQTSKLDSAYYYFNKAKQFDYQNKHFRAYENYIKSLKLYEKINEIDSVAKCNIVLFELIESQNDLNKNSKPYLDAYYTYALQKKDTLFILKSYNRYAQIYWNRDTIAKSRNYYNKFLKLANSKNFIKYKAGVYSNLAFLYTKKKPDSSTFYYEKTLKYKNQLSDFQLLGTYINFAVFLKSQKKYYEAIQQLKKAEQLNTGNYKLKYNKVIYRNFANYYSLVNNHKKALHYYKKYNAVRDSLNNTQQNIAISDLDKKYQTAEKENQILQLEKDNLETEAKRIKNRNMLIGSLLFILLAGTIGILSLKNSKRKQKLAEQEKELETQKNLTLLKEQELTTINAMVDGQEKERKRIAEDLHDNLGSVLATLKLHFENLKINSEKKKIDQETLFNKTEGLIDEAYLKVRRIAHAKNAGVIANQGLLTAVKMMAEKISSADKIKIDVVDFGLNERVENSLEISVFRIIQELITNIIKHAEAKNATVNISLYDKNLNIIIEDNGKGFNINKVNLKKGMGINSIKTRVEHLKGTFEIDSTIGKGSSVIINIPVE</sequence>
<dbReference type="PANTHER" id="PTHR24421:SF10">
    <property type="entry name" value="NITRATE_NITRITE SENSOR PROTEIN NARQ"/>
    <property type="match status" value="1"/>
</dbReference>
<dbReference type="Pfam" id="PF07730">
    <property type="entry name" value="HisKA_3"/>
    <property type="match status" value="1"/>
</dbReference>
<dbReference type="KEGG" id="ppec:H9W90_04000"/>
<keyword evidence="8" id="KW-0902">Two-component regulatory system</keyword>
<keyword evidence="7" id="KW-0067">ATP-binding</keyword>
<evidence type="ECO:0000256" key="9">
    <source>
        <dbReference type="SAM" id="Coils"/>
    </source>
</evidence>
<evidence type="ECO:0000256" key="7">
    <source>
        <dbReference type="ARBA" id="ARBA00022840"/>
    </source>
</evidence>
<dbReference type="CDD" id="cd16917">
    <property type="entry name" value="HATPase_UhpB-NarQ-NarX-like"/>
    <property type="match status" value="1"/>
</dbReference>
<reference evidence="12 13" key="1">
    <citation type="submission" date="2020-08" db="EMBL/GenBank/DDBJ databases">
        <title>Polaribacter sp. L12M9 isolated from gut of the Korean scallop.</title>
        <authorList>
            <person name="Jeong Y.S."/>
        </authorList>
    </citation>
    <scope>NUCLEOTIDE SEQUENCE [LARGE SCALE GENOMIC DNA]</scope>
    <source>
        <strain evidence="12 13">L12M9</strain>
    </source>
</reference>
<dbReference type="EC" id="2.7.13.3" evidence="2"/>
<evidence type="ECO:0000256" key="8">
    <source>
        <dbReference type="ARBA" id="ARBA00023012"/>
    </source>
</evidence>
<keyword evidence="3" id="KW-0597">Phosphoprotein</keyword>
<keyword evidence="13" id="KW-1185">Reference proteome</keyword>
<name>A0A7G9LCE4_9FLAO</name>
<dbReference type="PANTHER" id="PTHR24421">
    <property type="entry name" value="NITRATE/NITRITE SENSOR PROTEIN NARX-RELATED"/>
    <property type="match status" value="1"/>
</dbReference>
<keyword evidence="10" id="KW-0812">Transmembrane</keyword>
<protein>
    <recommendedName>
        <fullName evidence="2">histidine kinase</fullName>
        <ecNumber evidence="2">2.7.13.3</ecNumber>
    </recommendedName>
</protein>
<feature type="transmembrane region" description="Helical" evidence="10">
    <location>
        <begin position="310"/>
        <end position="329"/>
    </location>
</feature>
<dbReference type="InterPro" id="IPR036890">
    <property type="entry name" value="HATPase_C_sf"/>
</dbReference>